<reference evidence="4" key="1">
    <citation type="submission" date="2021-08" db="EMBL/GenBank/DDBJ databases">
        <title>Genome of a novel bacterium of the phylum Verrucomicrobia, Oleiharenicola sp. KSB-15.</title>
        <authorList>
            <person name="Chung J.-H."/>
            <person name="Ahn J.-H."/>
            <person name="Yoon Y."/>
            <person name="Kim D.-Y."/>
            <person name="An S.-H."/>
            <person name="Park I."/>
            <person name="Yeon J."/>
        </authorList>
    </citation>
    <scope>NUCLEOTIDE SEQUENCE</scope>
    <source>
        <strain evidence="4">KSB-15</strain>
    </source>
</reference>
<evidence type="ECO:0000256" key="2">
    <source>
        <dbReference type="ARBA" id="ARBA00022801"/>
    </source>
</evidence>
<keyword evidence="5" id="KW-1185">Reference proteome</keyword>
<feature type="domain" description="HD" evidence="3">
    <location>
        <begin position="24"/>
        <end position="187"/>
    </location>
</feature>
<evidence type="ECO:0000313" key="5">
    <source>
        <dbReference type="Proteomes" id="UP000825051"/>
    </source>
</evidence>
<accession>A0A8F9TYU3</accession>
<dbReference type="PANTHER" id="PTHR11845:SF13">
    <property type="entry name" value="5'-DEOXYNUCLEOTIDASE HDDC2"/>
    <property type="match status" value="1"/>
</dbReference>
<dbReference type="InterPro" id="IPR039356">
    <property type="entry name" value="YfbR/HDDC2"/>
</dbReference>
<dbReference type="AlphaFoldDB" id="A0A8F9TYU3"/>
<organism evidence="4 5">
    <name type="scientific">Horticoccus luteus</name>
    <dbReference type="NCBI Taxonomy" id="2862869"/>
    <lineage>
        <taxon>Bacteria</taxon>
        <taxon>Pseudomonadati</taxon>
        <taxon>Verrucomicrobiota</taxon>
        <taxon>Opitutia</taxon>
        <taxon>Opitutales</taxon>
        <taxon>Opitutaceae</taxon>
        <taxon>Horticoccus</taxon>
    </lineage>
</organism>
<dbReference type="Gene3D" id="1.10.3210.10">
    <property type="entry name" value="Hypothetical protein af1432"/>
    <property type="match status" value="1"/>
</dbReference>
<dbReference type="Proteomes" id="UP000825051">
    <property type="component" value="Chromosome"/>
</dbReference>
<proteinExistence type="predicted"/>
<dbReference type="GO" id="GO:0046872">
    <property type="term" value="F:metal ion binding"/>
    <property type="evidence" value="ECO:0007669"/>
    <property type="project" value="UniProtKB-KW"/>
</dbReference>
<dbReference type="SUPFAM" id="SSF109604">
    <property type="entry name" value="HD-domain/PDEase-like"/>
    <property type="match status" value="1"/>
</dbReference>
<dbReference type="PANTHER" id="PTHR11845">
    <property type="entry name" value="5'-DEOXYNUCLEOTIDASE HDDC2"/>
    <property type="match status" value="1"/>
</dbReference>
<keyword evidence="2" id="KW-0378">Hydrolase</keyword>
<keyword evidence="1" id="KW-0479">Metal-binding</keyword>
<evidence type="ECO:0000256" key="1">
    <source>
        <dbReference type="ARBA" id="ARBA00022723"/>
    </source>
</evidence>
<protein>
    <submittedName>
        <fullName evidence="4">HD domain-containing protein</fullName>
    </submittedName>
</protein>
<dbReference type="GO" id="GO:0005737">
    <property type="term" value="C:cytoplasm"/>
    <property type="evidence" value="ECO:0007669"/>
    <property type="project" value="TreeGrafter"/>
</dbReference>
<evidence type="ECO:0000313" key="4">
    <source>
        <dbReference type="EMBL" id="QYM80517.1"/>
    </source>
</evidence>
<sequence>MAAVLLRRMSLARLHRQVSFILEVDKLKEVFRQTLNTQSRRQENDAEHSWHLCLAVIVLAEHANAPHLDVLRVLKMLILHDLVEIDAGDTFAYDVARVAGQHDREVLAADRIFGLLPADQAGEFRALWDEFEARATPEARFAAAIDRFQPMLLNCHTEGASWRRHGVTQDRVLARNAHVAEGAHAVWEYVVAMVQKAVDDGHLAPASPSA</sequence>
<gene>
    <name evidence="4" type="ORF">K0B96_07890</name>
</gene>
<evidence type="ECO:0000259" key="3">
    <source>
        <dbReference type="Pfam" id="PF13023"/>
    </source>
</evidence>
<dbReference type="EMBL" id="CP080507">
    <property type="protein sequence ID" value="QYM80517.1"/>
    <property type="molecule type" value="Genomic_DNA"/>
</dbReference>
<dbReference type="GO" id="GO:0002953">
    <property type="term" value="F:5'-deoxynucleotidase activity"/>
    <property type="evidence" value="ECO:0007669"/>
    <property type="project" value="InterPro"/>
</dbReference>
<dbReference type="KEGG" id="ole:K0B96_07890"/>
<dbReference type="Pfam" id="PF13023">
    <property type="entry name" value="HD_3"/>
    <property type="match status" value="1"/>
</dbReference>
<dbReference type="InterPro" id="IPR006674">
    <property type="entry name" value="HD_domain"/>
</dbReference>
<name>A0A8F9TYU3_9BACT</name>